<comment type="miscellaneous">
    <text evidence="21">Cyanobacteriota usually contain more than 2 copies of the psbA gene.</text>
</comment>
<dbReference type="GO" id="GO:0009772">
    <property type="term" value="P:photosynthetic electron transport in photosystem II"/>
    <property type="evidence" value="ECO:0007669"/>
    <property type="project" value="InterPro"/>
</dbReference>
<feature type="binding site" evidence="21">
    <location>
        <position position="668"/>
    </location>
    <ligand>
        <name>[CaMn4O5] cluster</name>
        <dbReference type="ChEBI" id="CHEBI:189552"/>
    </ligand>
</feature>
<feature type="transmembrane region" description="Helical" evidence="23">
    <location>
        <begin position="536"/>
        <end position="560"/>
    </location>
</feature>
<feature type="transmembrane region" description="Helical" evidence="23">
    <location>
        <begin position="180"/>
        <end position="196"/>
    </location>
</feature>
<feature type="binding site" evidence="21">
    <location>
        <position position="678"/>
    </location>
    <ligand>
        <name>[CaMn4O5] cluster</name>
        <dbReference type="ChEBI" id="CHEBI:189552"/>
    </ligand>
</feature>
<protein>
    <recommendedName>
        <fullName evidence="21">Photosystem II protein D1</fullName>
        <shortName evidence="21">PSII D1 protein</shortName>
        <ecNumber evidence="21">1.10.3.9</ecNumber>
    </recommendedName>
    <alternativeName>
        <fullName evidence="21">Photosystem II Q(B) protein</fullName>
    </alternativeName>
</protein>
<comment type="miscellaneous">
    <text evidence="21">2 of the reaction center chlorophylls (ChlD1 and ChlD2) are entirely coordinated by water.</text>
</comment>
<feature type="transmembrane region" description="Helical" evidence="23">
    <location>
        <begin position="153"/>
        <end position="174"/>
    </location>
</feature>
<feature type="transmembrane region" description="Helical" evidence="23">
    <location>
        <begin position="365"/>
        <end position="391"/>
    </location>
</feature>
<feature type="binding site" description="axial binding residue" evidence="21">
    <location>
        <position position="454"/>
    </location>
    <ligand>
        <name>chlorophyll a</name>
        <dbReference type="ChEBI" id="CHEBI:58416"/>
        <label>ChlzD1</label>
    </ligand>
    <ligandPart>
        <name>Mg</name>
        <dbReference type="ChEBI" id="CHEBI:25107"/>
    </ligandPart>
</feature>
<feature type="binding site" evidence="21">
    <location>
        <position position="462"/>
    </location>
    <ligand>
        <name>pheophytin a</name>
        <dbReference type="ChEBI" id="CHEBI:136840"/>
        <label>D1</label>
    </ligand>
</feature>
<feature type="binding site" evidence="21">
    <location>
        <position position="525"/>
    </location>
    <ligand>
        <name>[CaMn4O5] cluster</name>
        <dbReference type="ChEBI" id="CHEBI:189552"/>
    </ligand>
</feature>
<evidence type="ECO:0000256" key="10">
    <source>
        <dbReference type="ARBA" id="ARBA00022837"/>
    </source>
</evidence>
<comment type="similarity">
    <text evidence="3 21 22">Belongs to the reaction center PufL/M/PsbA/D family.</text>
</comment>
<keyword evidence="21" id="KW-0793">Thylakoid</keyword>
<dbReference type="Proteomes" id="UP000516013">
    <property type="component" value="Chromosome"/>
</dbReference>
<evidence type="ECO:0000313" key="26">
    <source>
        <dbReference type="Proteomes" id="UP000516013"/>
    </source>
</evidence>
<dbReference type="Pfam" id="PF00124">
    <property type="entry name" value="Photo_RC"/>
    <property type="match status" value="1"/>
</dbReference>
<sequence length="700" mass="78200">MKNKNEDFINNEEHQKKHDKTEYSFNFKVVGVLLVIIAASAFALKGIFVKLAFEEGISVIALLLLRNAISAPLFWLGFFAVQRRNNIPIKLKHLIECFLTGFLYFLSILTDLTGISLLDVSVERVIFFTYPAMILIFTAIASRKLPAKNHLGAFIITYTGIGIIVGITSKWSIFINNLEGSVWAIMAASSYALYLIKSQSIIKSIGSIKFTTISNTFTFLCLCVYALCFGVWPEFNFNFNEYYYTTIIAVFCTVIPFFILFEGIKRIGSSQSAIISMIGPAITLLAAHTILNEQLEINQFIGVVITILGIFMIIGDNILNTAWENLYKKFNRNHKSMRAILHSCQMANTWEQFCNWITSTNKRLYIGWFGVLMIPTLLVATTCFVIAFIAAPPVDIDGMHEPVAGSLLYRNNIISGAVVPSSNAIGLHFYPIWEAASLDEWLYNGGPYQLVIFHFLIGVLCYLGREWELSYRLGMRPWICLAFSAPVAAAIAVFLIYPIGQGSFCDGMPLGISGTFNFMIIFQAEHNILMHPFHMLGVAGVFGGSFFSAIHGSLVTSSLVRENTVNESQNNGYKFGHEEEIYNIVAAHSYLGRLIFRYTPFKNSRSLHFWLAVWPVIGIWFTTLGVITMAFNLNGFKFNQSVIDSTGPVISTWADVINRANLGIQVMHEPNAQNFPLDLSTGVVIPVANSSGRYATPRLG</sequence>
<proteinExistence type="inferred from homology"/>
<keyword evidence="13 21" id="KW-1133">Transmembrane helix</keyword>
<evidence type="ECO:0000256" key="12">
    <source>
        <dbReference type="ARBA" id="ARBA00022982"/>
    </source>
</evidence>
<evidence type="ECO:0000256" key="7">
    <source>
        <dbReference type="ARBA" id="ARBA00022646"/>
    </source>
</evidence>
<feature type="binding site" evidence="21">
    <location>
        <position position="669"/>
    </location>
    <ligand>
        <name>[CaMn4O5] cluster</name>
        <dbReference type="ChEBI" id="CHEBI:189552"/>
    </ligand>
</feature>
<evidence type="ECO:0000256" key="16">
    <source>
        <dbReference type="ARBA" id="ARBA00023004"/>
    </source>
</evidence>
<dbReference type="AlphaFoldDB" id="A0A7H0EY16"/>
<feature type="domain" description="EamA" evidence="24">
    <location>
        <begin position="31"/>
        <end position="165"/>
    </location>
</feature>
<feature type="transmembrane region" description="Helical" evidence="23">
    <location>
        <begin position="25"/>
        <end position="44"/>
    </location>
</feature>
<feature type="transmembrane region" description="Helical" evidence="23">
    <location>
        <begin position="297"/>
        <end position="319"/>
    </location>
</feature>
<keyword evidence="15 21" id="KW-0560">Oxidoreductase</keyword>
<feature type="binding site" description="axial binding residue" evidence="21">
    <location>
        <position position="534"/>
    </location>
    <ligand>
        <name>chlorophyll a</name>
        <dbReference type="ChEBI" id="CHEBI:58416"/>
        <label>PD1</label>
    </ligand>
    <ligandPart>
        <name>Mg</name>
        <dbReference type="ChEBI" id="CHEBI:25107"/>
    </ligandPart>
</feature>
<dbReference type="InterPro" id="IPR005867">
    <property type="entry name" value="PSII_D1"/>
</dbReference>
<keyword evidence="8 21" id="KW-0812">Transmembrane</keyword>
<evidence type="ECO:0000256" key="22">
    <source>
        <dbReference type="RuleBase" id="RU004331"/>
    </source>
</evidence>
<comment type="similarity">
    <text evidence="2">Belongs to the EamA transporter family.</text>
</comment>
<dbReference type="PRINTS" id="PR00256">
    <property type="entry name" value="REACTNCENTRE"/>
</dbReference>
<dbReference type="GO" id="GO:0009055">
    <property type="term" value="F:electron transfer activity"/>
    <property type="evidence" value="ECO:0007669"/>
    <property type="project" value="UniProtKB-UniRule"/>
</dbReference>
<keyword evidence="11 21" id="KW-0460">Magnesium</keyword>
<comment type="catalytic activity">
    <reaction evidence="21">
        <text>2 a plastoquinone + 4 hnu + 2 H2O = 2 a plastoquinol + O2</text>
        <dbReference type="Rhea" id="RHEA:36359"/>
        <dbReference type="Rhea" id="RHEA-COMP:9561"/>
        <dbReference type="Rhea" id="RHEA-COMP:9562"/>
        <dbReference type="ChEBI" id="CHEBI:15377"/>
        <dbReference type="ChEBI" id="CHEBI:15379"/>
        <dbReference type="ChEBI" id="CHEBI:17757"/>
        <dbReference type="ChEBI" id="CHEBI:30212"/>
        <dbReference type="ChEBI" id="CHEBI:62192"/>
        <dbReference type="EC" id="1.10.3.9"/>
    </reaction>
</comment>
<feature type="site" description="Stabilizes free radical intermediate" evidence="21">
    <location>
        <position position="526"/>
    </location>
</feature>
<evidence type="ECO:0000256" key="11">
    <source>
        <dbReference type="ARBA" id="ARBA00022842"/>
    </source>
</evidence>
<feature type="transmembrane region" description="Helical" evidence="23">
    <location>
        <begin position="56"/>
        <end position="81"/>
    </location>
</feature>
<evidence type="ECO:0000256" key="14">
    <source>
        <dbReference type="ARBA" id="ARBA00022991"/>
    </source>
</evidence>
<dbReference type="NCBIfam" id="TIGR01151">
    <property type="entry name" value="psbA"/>
    <property type="match status" value="1"/>
</dbReference>
<evidence type="ECO:0000256" key="6">
    <source>
        <dbReference type="ARBA" id="ARBA00022531"/>
    </source>
</evidence>
<keyword evidence="19 21" id="KW-0604">Photosystem II</keyword>
<keyword evidence="14 21" id="KW-0157">Chromophore</keyword>
<dbReference type="GO" id="GO:0016168">
    <property type="term" value="F:chlorophyll binding"/>
    <property type="evidence" value="ECO:0007669"/>
    <property type="project" value="UniProtKB-UniRule"/>
</dbReference>
<comment type="subcellular location">
    <subcellularLocation>
        <location evidence="1 21">Cellular thylakoid membrane</location>
        <topology evidence="1 21">Multi-pass membrane protein</topology>
    </subcellularLocation>
</comment>
<keyword evidence="26" id="KW-1185">Reference proteome</keyword>
<keyword evidence="16 21" id="KW-0408">Iron</keyword>
<dbReference type="EC" id="1.10.3.9" evidence="21"/>
<dbReference type="SUPFAM" id="SSF81483">
    <property type="entry name" value="Bacterial photosystem II reaction centre, L and M subunits"/>
    <property type="match status" value="1"/>
</dbReference>
<evidence type="ECO:0000256" key="3">
    <source>
        <dbReference type="ARBA" id="ARBA00008204"/>
    </source>
</evidence>
<keyword evidence="12 21" id="KW-0249">Electron transport</keyword>
<comment type="caution">
    <text evidence="21">Lacks conserved residue(s) required for the propagation of feature annotation.</text>
</comment>
<dbReference type="InterPro" id="IPR037185">
    <property type="entry name" value="EmrE-like"/>
</dbReference>
<feature type="binding site" evidence="21">
    <location>
        <position position="551"/>
    </location>
    <ligand>
        <name>a quinone</name>
        <dbReference type="ChEBI" id="CHEBI:132124"/>
        <label>B</label>
    </ligand>
</feature>
<organism evidence="25 26">
    <name type="scientific">Cylindrospermopsis curvispora GIHE-G1</name>
    <dbReference type="NCBI Taxonomy" id="2666332"/>
    <lineage>
        <taxon>Bacteria</taxon>
        <taxon>Bacillati</taxon>
        <taxon>Cyanobacteriota</taxon>
        <taxon>Cyanophyceae</taxon>
        <taxon>Nostocales</taxon>
        <taxon>Aphanizomenonaceae</taxon>
        <taxon>Cylindrospermopsis</taxon>
    </lineage>
</organism>
<comment type="subunit">
    <text evidence="21">PSII is composed of 1 copy each of membrane proteins PsbA, PsbB, PsbC, PsbD, PsbE, PsbF, PsbH, PsbI, PsbJ, PsbK, PsbL, PsbM, PsbT, PsbX, PsbY, PsbZ, Psb30/Ycf12, peripheral proteins PsbO, CyanoQ (PsbQ), PsbU, PsbV and a large number of cofactors. It forms dimeric complexes.</text>
</comment>
<name>A0A7H0EY16_9CYAN</name>
<dbReference type="HAMAP" id="MF_01379">
    <property type="entry name" value="PSII_PsbA_D1"/>
    <property type="match status" value="1"/>
</dbReference>
<evidence type="ECO:0000313" key="25">
    <source>
        <dbReference type="EMBL" id="QNP28682.1"/>
    </source>
</evidence>
<gene>
    <name evidence="21 25" type="primary">psbA</name>
    <name evidence="25" type="ORF">IAR63_12325</name>
</gene>
<dbReference type="InterPro" id="IPR036854">
    <property type="entry name" value="Photo_II_D1/D2_sf"/>
</dbReference>
<evidence type="ECO:0000256" key="20">
    <source>
        <dbReference type="ARBA" id="ARBA00037683"/>
    </source>
</evidence>
<evidence type="ECO:0000259" key="24">
    <source>
        <dbReference type="Pfam" id="PF00892"/>
    </source>
</evidence>
<dbReference type="InterPro" id="IPR000484">
    <property type="entry name" value="Photo_RC_L/M"/>
</dbReference>
<dbReference type="InterPro" id="IPR000620">
    <property type="entry name" value="EamA_dom"/>
</dbReference>
<dbReference type="Gene3D" id="1.20.85.10">
    <property type="entry name" value="Photosystem II protein D1-like"/>
    <property type="match status" value="1"/>
</dbReference>
<dbReference type="GO" id="GO:0005506">
    <property type="term" value="F:iron ion binding"/>
    <property type="evidence" value="ECO:0007669"/>
    <property type="project" value="UniProtKB-UniRule"/>
</dbReference>
<evidence type="ECO:0000256" key="23">
    <source>
        <dbReference type="SAM" id="Phobius"/>
    </source>
</evidence>
<feature type="transmembrane region" description="Helical" evidence="23">
    <location>
        <begin position="273"/>
        <end position="291"/>
    </location>
</feature>
<keyword evidence="9 21" id="KW-0479">Metal-binding</keyword>
<feature type="chain" id="PRO_5029058140" description="Photosystem II protein D1" evidence="21">
    <location>
        <begin position="1"/>
        <end position="700"/>
    </location>
</feature>
<evidence type="ECO:0000256" key="5">
    <source>
        <dbReference type="ARBA" id="ARBA00022494"/>
    </source>
</evidence>
<evidence type="ECO:0000256" key="8">
    <source>
        <dbReference type="ARBA" id="ARBA00022692"/>
    </source>
</evidence>
<accession>A0A7H0EY16</accession>
<dbReference type="GO" id="GO:0009635">
    <property type="term" value="P:response to herbicide"/>
    <property type="evidence" value="ECO:0007669"/>
    <property type="project" value="UniProtKB-KW"/>
</dbReference>
<dbReference type="EMBL" id="CP060822">
    <property type="protein sequence ID" value="QNP28682.1"/>
    <property type="molecule type" value="Genomic_DNA"/>
</dbReference>
<dbReference type="GO" id="GO:0031676">
    <property type="term" value="C:plasma membrane-derived thylakoid membrane"/>
    <property type="evidence" value="ECO:0007669"/>
    <property type="project" value="UniProtKB-SubCell"/>
</dbReference>
<keyword evidence="4 21" id="KW-0813">Transport</keyword>
<comment type="miscellaneous">
    <text evidence="21">Herbicides such as atrazine, BNT, diuron or ioxynil bind in the Q(B) binding site and block subsequent electron transfer.</text>
</comment>
<dbReference type="SUPFAM" id="SSF103481">
    <property type="entry name" value="Multidrug resistance efflux transporter EmrE"/>
    <property type="match status" value="1"/>
</dbReference>
<dbReference type="InterPro" id="IPR055265">
    <property type="entry name" value="Photo_RC_L/M_CS"/>
</dbReference>
<dbReference type="GO" id="GO:0009523">
    <property type="term" value="C:photosystem II"/>
    <property type="evidence" value="ECO:0007669"/>
    <property type="project" value="UniProtKB-KW"/>
</dbReference>
<reference evidence="25 26" key="1">
    <citation type="submission" date="2020-08" db="EMBL/GenBank/DDBJ databases">
        <title>Complete genome sequence of Raphidiopsis curvispora isolated from drinking water reservoir in South Korea.</title>
        <authorList>
            <person name="Jeong J."/>
        </authorList>
    </citation>
    <scope>NUCLEOTIDE SEQUENCE [LARGE SCALE GENOMIC DNA]</scope>
    <source>
        <strain evidence="25 26">GIHE-G1</strain>
    </source>
</reference>
<dbReference type="PANTHER" id="PTHR33149">
    <property type="entry name" value="PHOTOSYSTEM II PROTEIN D1"/>
    <property type="match status" value="1"/>
</dbReference>
<feature type="transmembrane region" description="Helical" evidence="23">
    <location>
        <begin position="241"/>
        <end position="261"/>
    </location>
</feature>
<dbReference type="InterPro" id="IPR055266">
    <property type="entry name" value="D1/D2"/>
</dbReference>
<feature type="binding site" evidence="21">
    <location>
        <position position="506"/>
    </location>
    <ligand>
        <name>[CaMn4O5] cluster</name>
        <dbReference type="ChEBI" id="CHEBI:189552"/>
    </ligand>
</feature>
<keyword evidence="17 21" id="KW-0472">Membrane</keyword>
<dbReference type="KEGG" id="ccur:IAR63_12325"/>
<feature type="binding site" evidence="21">
    <location>
        <position position="608"/>
    </location>
    <ligand>
        <name>Fe cation</name>
        <dbReference type="ChEBI" id="CHEBI:24875"/>
        <note>ligand shared with heterodimeric partner</note>
    </ligand>
</feature>
<feature type="transmembrane region" description="Helical" evidence="23">
    <location>
        <begin position="217"/>
        <end position="235"/>
    </location>
</feature>
<feature type="site" description="Tyrosine radical intermediate" evidence="21">
    <location>
        <position position="497"/>
    </location>
</feature>
<evidence type="ECO:0000256" key="17">
    <source>
        <dbReference type="ARBA" id="ARBA00023136"/>
    </source>
</evidence>
<evidence type="ECO:0000256" key="18">
    <source>
        <dbReference type="ARBA" id="ARBA00023211"/>
    </source>
</evidence>
<dbReference type="GO" id="GO:0016682">
    <property type="term" value="F:oxidoreductase activity, acting on diphenols and related substances as donors, oxygen as acceptor"/>
    <property type="evidence" value="ECO:0007669"/>
    <property type="project" value="UniProtKB-UniRule"/>
</dbReference>
<dbReference type="Pfam" id="PF00892">
    <property type="entry name" value="EamA"/>
    <property type="match status" value="2"/>
</dbReference>
<keyword evidence="7 21" id="KW-0359">Herbicide resistance</keyword>
<evidence type="ECO:0000256" key="13">
    <source>
        <dbReference type="ARBA" id="ARBA00022989"/>
    </source>
</evidence>
<keyword evidence="6 21" id="KW-0602">Photosynthesis</keyword>
<dbReference type="PANTHER" id="PTHR33149:SF12">
    <property type="entry name" value="PHOTOSYSTEM II D2 PROTEIN"/>
    <property type="match status" value="1"/>
</dbReference>
<keyword evidence="5 21" id="KW-0148">Chlorophyll</keyword>
<feature type="domain" description="EamA" evidence="24">
    <location>
        <begin position="180"/>
        <end position="314"/>
    </location>
</feature>
<evidence type="ECO:0000256" key="19">
    <source>
        <dbReference type="ARBA" id="ARBA00023276"/>
    </source>
</evidence>
<dbReference type="PROSITE" id="PS00244">
    <property type="entry name" value="REACTION_CENTER"/>
    <property type="match status" value="1"/>
</dbReference>
<dbReference type="GO" id="GO:0010242">
    <property type="term" value="F:oxygen evolving activity"/>
    <property type="evidence" value="ECO:0007669"/>
    <property type="project" value="UniProtKB-EC"/>
</dbReference>
<evidence type="ECO:0000256" key="4">
    <source>
        <dbReference type="ARBA" id="ARBA00022448"/>
    </source>
</evidence>
<feature type="transmembrane region" description="Helical" evidence="23">
    <location>
        <begin position="608"/>
        <end position="631"/>
    </location>
</feature>
<feature type="transmembrane region" description="Helical" evidence="23">
    <location>
        <begin position="447"/>
        <end position="465"/>
    </location>
</feature>
<evidence type="ECO:0000256" key="9">
    <source>
        <dbReference type="ARBA" id="ARBA00022723"/>
    </source>
</evidence>
<comment type="function">
    <text evidence="20 21">Photosystem II (PSII) is a light-driven water:plastoquinone oxidoreductase that uses light energy to abstract electrons from H(2)O, generating O(2) and a proton gradient subsequently used for ATP formation. It consists of a core antenna complex that captures photons, and an electron transfer chain that converts photonic excitation into a charge separation. The D1/D2 (PsbA/PsbD) reaction center heterodimer binds P680, the primary electron donor of PSII as well as several subsequent electron acceptors.</text>
</comment>
<evidence type="ECO:0000256" key="2">
    <source>
        <dbReference type="ARBA" id="ARBA00007362"/>
    </source>
</evidence>
<feature type="transmembrane region" description="Helical" evidence="23">
    <location>
        <begin position="124"/>
        <end position="141"/>
    </location>
</feature>
<dbReference type="FunFam" id="1.20.85.10:FF:000002">
    <property type="entry name" value="Photosystem II protein D1"/>
    <property type="match status" value="1"/>
</dbReference>
<keyword evidence="18 21" id="KW-0464">Manganese</keyword>
<feature type="transmembrane region" description="Helical" evidence="23">
    <location>
        <begin position="477"/>
        <end position="500"/>
    </location>
</feature>
<evidence type="ECO:0000256" key="1">
    <source>
        <dbReference type="ARBA" id="ARBA00004636"/>
    </source>
</evidence>
<feature type="binding site" evidence="21">
    <location>
        <position position="551"/>
    </location>
    <ligand>
        <name>Fe cation</name>
        <dbReference type="ChEBI" id="CHEBI:24875"/>
        <note>ligand shared with heterodimeric partner</note>
    </ligand>
</feature>
<comment type="PTM">
    <text evidence="21">Tyr-497 forms a radical intermediate that is referred to as redox-active TyrZ, YZ or Y-Z.</text>
</comment>
<evidence type="ECO:0000256" key="21">
    <source>
        <dbReference type="HAMAP-Rule" id="MF_01379"/>
    </source>
</evidence>
<keyword evidence="10 21" id="KW-0106">Calcium</keyword>
<feature type="transmembrane region" description="Helical" evidence="23">
    <location>
        <begin position="93"/>
        <end position="118"/>
    </location>
</feature>
<evidence type="ECO:0000256" key="15">
    <source>
        <dbReference type="ARBA" id="ARBA00023002"/>
    </source>
</evidence>